<dbReference type="AlphaFoldDB" id="A0A7V5P105"/>
<sequence>MPRPQVGPQVVYQRSRRIAQAGLVINPTSGRNLREANLLLALAHHAGLDYAEGRDFESLKEATSTLLAQKKKILLVSGGDGTFSAVLTACLRARRLPVLAVLPGGTTNLIAWDVSRPKGQLKIFRHFLAGKPPAVKIRRALKIKSYEIYGMFCAAGMLAEGIRRYNLNRQERGLRGLKNALPVTGSLLKEVFFRGRPGLPLNTSPAAPFRLNTVMVTTLEKVFLPLKPFVSRCPYLKVGFFPEKLLPFKVSCLPEIELKSSTLAVDGEILTGQATFTVETGPEVIFYRW</sequence>
<dbReference type="InterPro" id="IPR016064">
    <property type="entry name" value="NAD/diacylglycerol_kinase_sf"/>
</dbReference>
<dbReference type="EMBL" id="DROK01000257">
    <property type="protein sequence ID" value="HHI97914.1"/>
    <property type="molecule type" value="Genomic_DNA"/>
</dbReference>
<dbReference type="Pfam" id="PF00781">
    <property type="entry name" value="DAGK_cat"/>
    <property type="match status" value="1"/>
</dbReference>
<proteinExistence type="predicted"/>
<name>A0A7V5P105_9BACT</name>
<dbReference type="InterPro" id="IPR001206">
    <property type="entry name" value="Diacylglycerol_kinase_cat_dom"/>
</dbReference>
<organism evidence="2">
    <name type="scientific">Thermodesulfatator atlanticus</name>
    <dbReference type="NCBI Taxonomy" id="501497"/>
    <lineage>
        <taxon>Bacteria</taxon>
        <taxon>Pseudomonadati</taxon>
        <taxon>Thermodesulfobacteriota</taxon>
        <taxon>Thermodesulfobacteria</taxon>
        <taxon>Thermodesulfobacteriales</taxon>
        <taxon>Thermodesulfatatoraceae</taxon>
        <taxon>Thermodesulfatator</taxon>
    </lineage>
</organism>
<dbReference type="InterPro" id="IPR017438">
    <property type="entry name" value="ATP-NAD_kinase_N"/>
</dbReference>
<protein>
    <recommendedName>
        <fullName evidence="1">DAGKc domain-containing protein</fullName>
    </recommendedName>
</protein>
<reference evidence="2" key="1">
    <citation type="journal article" date="2020" name="mSystems">
        <title>Genome- and Community-Level Interaction Insights into Carbon Utilization and Element Cycling Functions of Hydrothermarchaeota in Hydrothermal Sediment.</title>
        <authorList>
            <person name="Zhou Z."/>
            <person name="Liu Y."/>
            <person name="Xu W."/>
            <person name="Pan J."/>
            <person name="Luo Z.H."/>
            <person name="Li M."/>
        </authorList>
    </citation>
    <scope>NUCLEOTIDE SEQUENCE [LARGE SCALE GENOMIC DNA]</scope>
    <source>
        <strain evidence="2">HyVt-533</strain>
    </source>
</reference>
<comment type="caution">
    <text evidence="2">The sequence shown here is derived from an EMBL/GenBank/DDBJ whole genome shotgun (WGS) entry which is preliminary data.</text>
</comment>
<evidence type="ECO:0000259" key="1">
    <source>
        <dbReference type="PROSITE" id="PS50146"/>
    </source>
</evidence>
<dbReference type="PROSITE" id="PS50146">
    <property type="entry name" value="DAGK"/>
    <property type="match status" value="1"/>
</dbReference>
<dbReference type="SUPFAM" id="SSF111331">
    <property type="entry name" value="NAD kinase/diacylglycerol kinase-like"/>
    <property type="match status" value="1"/>
</dbReference>
<evidence type="ECO:0000313" key="2">
    <source>
        <dbReference type="EMBL" id="HHI97914.1"/>
    </source>
</evidence>
<dbReference type="Proteomes" id="UP000886101">
    <property type="component" value="Unassembled WGS sequence"/>
</dbReference>
<feature type="domain" description="DAGKc" evidence="1">
    <location>
        <begin position="16"/>
        <end position="144"/>
    </location>
</feature>
<dbReference type="GO" id="GO:0016301">
    <property type="term" value="F:kinase activity"/>
    <property type="evidence" value="ECO:0007669"/>
    <property type="project" value="InterPro"/>
</dbReference>
<accession>A0A7V5P105</accession>
<gene>
    <name evidence="2" type="ORF">ENJ96_08700</name>
</gene>
<dbReference type="Gene3D" id="3.40.50.10330">
    <property type="entry name" value="Probable inorganic polyphosphate/atp-NAD kinase, domain 1"/>
    <property type="match status" value="1"/>
</dbReference>
<dbReference type="SMART" id="SM00046">
    <property type="entry name" value="DAGKc"/>
    <property type="match status" value="1"/>
</dbReference>